<dbReference type="InterPro" id="IPR011990">
    <property type="entry name" value="TPR-like_helical_dom_sf"/>
</dbReference>
<proteinExistence type="predicted"/>
<dbReference type="KEGG" id="bda:FSZ17_03400"/>
<gene>
    <name evidence="1" type="ORF">FSZ17_03400</name>
</gene>
<sequence length="204" mass="24080">MSKEIKIDANKLSQKVEFLDSVGLKSWSDYEAYARCLSFFDEKEKAAEYFIEAAKLIEKPIAVFEKKNQKEYSRLKLVQANYYRLAGEREKSMQQYRELSNLLEDLFHYGGDKEQSEGVLTNLSYCHFFLSDYEKSIFFGKRVKEWVPISLGFSEGIFYDDQVRIEATMVDVIEDFKREKSLLYYTGAEVSLWDWYEIGKDLLE</sequence>
<dbReference type="AlphaFoldDB" id="A0A5B8Z447"/>
<keyword evidence="2" id="KW-1185">Reference proteome</keyword>
<dbReference type="RefSeq" id="WP_057776268.1">
    <property type="nucleotide sequence ID" value="NZ_CP042593.1"/>
</dbReference>
<dbReference type="Proteomes" id="UP000321555">
    <property type="component" value="Chromosome"/>
</dbReference>
<organism evidence="1 2">
    <name type="scientific">Cytobacillus dafuensis</name>
    <name type="common">Bacillus dafuensis</name>
    <dbReference type="NCBI Taxonomy" id="1742359"/>
    <lineage>
        <taxon>Bacteria</taxon>
        <taxon>Bacillati</taxon>
        <taxon>Bacillota</taxon>
        <taxon>Bacilli</taxon>
        <taxon>Bacillales</taxon>
        <taxon>Bacillaceae</taxon>
        <taxon>Cytobacillus</taxon>
    </lineage>
</organism>
<accession>A0A5B8Z447</accession>
<evidence type="ECO:0008006" key="3">
    <source>
        <dbReference type="Google" id="ProtNLM"/>
    </source>
</evidence>
<dbReference type="STRING" id="1742359.GCA_001439625_01228"/>
<evidence type="ECO:0000313" key="2">
    <source>
        <dbReference type="Proteomes" id="UP000321555"/>
    </source>
</evidence>
<dbReference type="EMBL" id="CP042593">
    <property type="protein sequence ID" value="QED46389.1"/>
    <property type="molecule type" value="Genomic_DNA"/>
</dbReference>
<dbReference type="OrthoDB" id="2940161at2"/>
<evidence type="ECO:0000313" key="1">
    <source>
        <dbReference type="EMBL" id="QED46389.1"/>
    </source>
</evidence>
<protein>
    <recommendedName>
        <fullName evidence="3">Tetratricopeptide repeat protein</fullName>
    </recommendedName>
</protein>
<reference evidence="2" key="1">
    <citation type="submission" date="2019-08" db="EMBL/GenBank/DDBJ databases">
        <authorList>
            <person name="Zheng X."/>
        </authorList>
    </citation>
    <scope>NUCLEOTIDE SEQUENCE [LARGE SCALE GENOMIC DNA]</scope>
    <source>
        <strain evidence="2">FJAT-25496</strain>
    </source>
</reference>
<dbReference type="SUPFAM" id="SSF48452">
    <property type="entry name" value="TPR-like"/>
    <property type="match status" value="1"/>
</dbReference>
<name>A0A5B8Z447_CYTDA</name>